<organism evidence="2">
    <name type="scientific">Tupanvirus soda lake</name>
    <dbReference type="NCBI Taxonomy" id="2126985"/>
    <lineage>
        <taxon>Viruses</taxon>
        <taxon>Varidnaviria</taxon>
        <taxon>Bamfordvirae</taxon>
        <taxon>Nucleocytoviricota</taxon>
        <taxon>Megaviricetes</taxon>
        <taxon>Imitervirales</taxon>
        <taxon>Mimiviridae</taxon>
        <taxon>Megamimivirinae</taxon>
        <taxon>Tupanvirus</taxon>
        <taxon>Tupanvirus salinum</taxon>
    </lineage>
</organism>
<evidence type="ECO:0000259" key="1">
    <source>
        <dbReference type="Pfam" id="PF12680"/>
    </source>
</evidence>
<evidence type="ECO:0000313" key="2">
    <source>
        <dbReference type="EMBL" id="QKU35744.1"/>
    </source>
</evidence>
<dbReference type="Pfam" id="PF12680">
    <property type="entry name" value="SnoaL_2"/>
    <property type="match status" value="1"/>
</dbReference>
<feature type="domain" description="SnoaL-like" evidence="1">
    <location>
        <begin position="85"/>
        <end position="164"/>
    </location>
</feature>
<sequence length="211" mass="23388">MSCCKKTFTFDEKMNKAGKCYVKKCCESDSSDSEECPKYKKQYKCKKVKRCYQPPVVTNNCDCSIYRCQNNTNQICPEVTALINQLNNAINTGNLAALNQLLADNVVFNIYFTGQQPVVGRAAVIQALQNLIGLTTSFVRNTTNIVQEDCNRFLTLGTFNITRNCPTGPIVLAPINSVIRLTVACQNGQLVVTQIEVWADLTTLLAPCPVL</sequence>
<accession>A0A6N1NMY1</accession>
<reference evidence="2" key="2">
    <citation type="journal article" date="2018" name="Nat. Commun.">
        <title>Tailed giant Tupanvirus possesses the most complete translational apparatus of the known virosphere.</title>
        <authorList>
            <person name="Abrahao J."/>
            <person name="Silva L."/>
            <person name="Silva L.S."/>
            <person name="Khalil J.Y.B."/>
            <person name="Rodrigues R."/>
            <person name="Arantes T."/>
            <person name="Assis F."/>
            <person name="Boratto P."/>
            <person name="Andrade M."/>
            <person name="Kroon E.G."/>
            <person name="Ribeiro B."/>
            <person name="Bergier I."/>
            <person name="Seligmann H."/>
            <person name="Ghigo E."/>
            <person name="Colson P."/>
            <person name="Levasseur A."/>
            <person name="Kroemer G."/>
            <person name="Raoult D."/>
            <person name="La Scola B."/>
        </authorList>
    </citation>
    <scope>NUCLEOTIDE SEQUENCE [LARGE SCALE GENOMIC DNA]</scope>
    <source>
        <strain evidence="2">Soda lake</strain>
    </source>
</reference>
<dbReference type="SUPFAM" id="SSF54427">
    <property type="entry name" value="NTF2-like"/>
    <property type="match status" value="1"/>
</dbReference>
<dbReference type="InterPro" id="IPR032710">
    <property type="entry name" value="NTF2-like_dom_sf"/>
</dbReference>
<proteinExistence type="predicted"/>
<dbReference type="GeneID" id="80519189"/>
<name>A0A6N1NMY1_9VIRU</name>
<protein>
    <submittedName>
        <fullName evidence="2">Putative orfan</fullName>
    </submittedName>
</protein>
<dbReference type="InterPro" id="IPR037401">
    <property type="entry name" value="SnoaL-like"/>
</dbReference>
<dbReference type="Gene3D" id="3.10.450.50">
    <property type="match status" value="1"/>
</dbReference>
<dbReference type="RefSeq" id="YP_010782425.1">
    <property type="nucleotide sequence ID" value="NC_075039.1"/>
</dbReference>
<dbReference type="KEGG" id="vg:80519189"/>
<dbReference type="EMBL" id="KY523104">
    <property type="protein sequence ID" value="QKU35744.1"/>
    <property type="molecule type" value="Genomic_DNA"/>
</dbReference>
<reference evidence="2" key="1">
    <citation type="submission" date="2017-01" db="EMBL/GenBank/DDBJ databases">
        <authorList>
            <person name="Assis F.L."/>
            <person name="Abrahao J.S."/>
            <person name="Silva L."/>
            <person name="Khalil J.B."/>
            <person name="Rodrigues R."/>
            <person name="Silva L.S."/>
            <person name="Arantes T."/>
            <person name="Boratto P."/>
            <person name="Andrade M."/>
            <person name="Kroon E.G."/>
            <person name="Ribeiro B."/>
            <person name="Bergier I."/>
            <person name="Seligmann H."/>
            <person name="Ghigo E."/>
            <person name="Colson P."/>
            <person name="Levasseur A."/>
            <person name="Raoult D."/>
            <person name="Scola B.L."/>
        </authorList>
    </citation>
    <scope>NUCLEOTIDE SEQUENCE</scope>
    <source>
        <strain evidence="2">Soda lake</strain>
    </source>
</reference>